<evidence type="ECO:0008006" key="4">
    <source>
        <dbReference type="Google" id="ProtNLM"/>
    </source>
</evidence>
<reference evidence="2 3" key="1">
    <citation type="submission" date="2022-06" db="EMBL/GenBank/DDBJ databases">
        <title>Isolation of gut microbiota from human fecal samples.</title>
        <authorList>
            <person name="Pamer E.G."/>
            <person name="Barat B."/>
            <person name="Waligurski E."/>
            <person name="Medina S."/>
            <person name="Paddock L."/>
            <person name="Mostad J."/>
        </authorList>
    </citation>
    <scope>NUCLEOTIDE SEQUENCE [LARGE SCALE GENOMIC DNA]</scope>
    <source>
        <strain evidence="2 3">DFI.9.73</strain>
    </source>
</reference>
<accession>A0ABT1RXV3</accession>
<dbReference type="Proteomes" id="UP001524473">
    <property type="component" value="Unassembled WGS sequence"/>
</dbReference>
<protein>
    <recommendedName>
        <fullName evidence="4">Extracellular solute-binding protein</fullName>
    </recommendedName>
</protein>
<evidence type="ECO:0000313" key="3">
    <source>
        <dbReference type="Proteomes" id="UP001524473"/>
    </source>
</evidence>
<keyword evidence="3" id="KW-1185">Reference proteome</keyword>
<dbReference type="SUPFAM" id="SSF53850">
    <property type="entry name" value="Periplasmic binding protein-like II"/>
    <property type="match status" value="1"/>
</dbReference>
<dbReference type="Gene3D" id="3.40.190.10">
    <property type="entry name" value="Periplasmic binding protein-like II"/>
    <property type="match status" value="1"/>
</dbReference>
<name>A0ABT1RXV3_9FIRM</name>
<sequence length="500" mass="58027">MKWKYLPIWKKNRIRQYWVLAFLLCLLLSFSLLFASRYYGGSAAPFELLENDREDKLTWYFVTKSGSTFEEDLSLLPSEKELTELAGVPVQREVCTADKFLNLTAANAPMDVLTSCYTDSKLKRFETSGRVWNLELLAEKNLHGFNFSESFIEWCGNTKNDVYAYPHTKTVTEEDKSPSSGVAMLVQKEKKEEYFSASTTFGTKEAVVDALKVIRKNEPDMVPCYLDLTSLQQMFGARIEDEDGTWQEKFFEPETLEGLQYLNRLYRERMLPQELFTLTEGALLSQLREGKVFLVSTRDLYSILQCLPEDDLVWQNYEPAGPIRSDSGKIFQFRRNYDEQYASTMFFLDSSYESVQARLLIRFCVCNMDFSPVQQEALVRSGLSQWVKHLPRPELEKDAFHTFAVPTIPYEILFSHYADTRLATIYDRTENYRSAQIIKMVLSSSPEEVKRIYSETLQEMKNGDYELLENWKENRYQKAKELASSNQQEAVPKITDSGES</sequence>
<evidence type="ECO:0000256" key="1">
    <source>
        <dbReference type="SAM" id="MobiDB-lite"/>
    </source>
</evidence>
<organism evidence="2 3">
    <name type="scientific">Neglectibacter timonensis</name>
    <dbReference type="NCBI Taxonomy" id="1776382"/>
    <lineage>
        <taxon>Bacteria</taxon>
        <taxon>Bacillati</taxon>
        <taxon>Bacillota</taxon>
        <taxon>Clostridia</taxon>
        <taxon>Eubacteriales</taxon>
        <taxon>Oscillospiraceae</taxon>
        <taxon>Neglectibacter</taxon>
    </lineage>
</organism>
<proteinExistence type="predicted"/>
<dbReference type="EMBL" id="JANFZH010000011">
    <property type="protein sequence ID" value="MCQ4839523.1"/>
    <property type="molecule type" value="Genomic_DNA"/>
</dbReference>
<gene>
    <name evidence="2" type="ORF">NE695_06275</name>
</gene>
<feature type="region of interest" description="Disordered" evidence="1">
    <location>
        <begin position="479"/>
        <end position="500"/>
    </location>
</feature>
<dbReference type="GeneID" id="90532612"/>
<comment type="caution">
    <text evidence="2">The sequence shown here is derived from an EMBL/GenBank/DDBJ whole genome shotgun (WGS) entry which is preliminary data.</text>
</comment>
<dbReference type="RefSeq" id="WP_147578572.1">
    <property type="nucleotide sequence ID" value="NZ_CABKVV010000014.1"/>
</dbReference>
<evidence type="ECO:0000313" key="2">
    <source>
        <dbReference type="EMBL" id="MCQ4839523.1"/>
    </source>
</evidence>